<dbReference type="InterPro" id="IPR050679">
    <property type="entry name" value="Bact_HTH_transcr_reg"/>
</dbReference>
<protein>
    <submittedName>
        <fullName evidence="5">UTRA domain-containing protein</fullName>
    </submittedName>
</protein>
<keyword evidence="6" id="KW-1185">Reference proteome</keyword>
<evidence type="ECO:0000259" key="4">
    <source>
        <dbReference type="PROSITE" id="PS50949"/>
    </source>
</evidence>
<evidence type="ECO:0000313" key="5">
    <source>
        <dbReference type="EMBL" id="MXN46448.1"/>
    </source>
</evidence>
<dbReference type="PROSITE" id="PS50949">
    <property type="entry name" value="HTH_GNTR"/>
    <property type="match status" value="1"/>
</dbReference>
<gene>
    <name evidence="5" type="ORF">GR138_14720</name>
</gene>
<comment type="caution">
    <text evidence="5">The sequence shown here is derived from an EMBL/GenBank/DDBJ whole genome shotgun (WGS) entry which is preliminary data.</text>
</comment>
<dbReference type="InterPro" id="IPR000524">
    <property type="entry name" value="Tscrpt_reg_HTH_GntR"/>
</dbReference>
<dbReference type="EMBL" id="WUMK01000005">
    <property type="protein sequence ID" value="MXN46448.1"/>
    <property type="molecule type" value="Genomic_DNA"/>
</dbReference>
<dbReference type="AlphaFoldDB" id="A0A6N8SFR3"/>
<dbReference type="SUPFAM" id="SSF46785">
    <property type="entry name" value="Winged helix' DNA-binding domain"/>
    <property type="match status" value="1"/>
</dbReference>
<dbReference type="CDD" id="cd07377">
    <property type="entry name" value="WHTH_GntR"/>
    <property type="match status" value="1"/>
</dbReference>
<dbReference type="PRINTS" id="PR00035">
    <property type="entry name" value="HTHGNTR"/>
</dbReference>
<dbReference type="PANTHER" id="PTHR44846">
    <property type="entry name" value="MANNOSYL-D-GLYCERATE TRANSPORT/METABOLISM SYSTEM REPRESSOR MNGR-RELATED"/>
    <property type="match status" value="1"/>
</dbReference>
<feature type="domain" description="HTH gntR-type" evidence="4">
    <location>
        <begin position="17"/>
        <end position="84"/>
    </location>
</feature>
<dbReference type="SMART" id="SM00345">
    <property type="entry name" value="HTH_GNTR"/>
    <property type="match status" value="1"/>
</dbReference>
<dbReference type="Pfam" id="PF07702">
    <property type="entry name" value="UTRA"/>
    <property type="match status" value="1"/>
</dbReference>
<evidence type="ECO:0000256" key="2">
    <source>
        <dbReference type="ARBA" id="ARBA00023125"/>
    </source>
</evidence>
<dbReference type="Proteomes" id="UP000435802">
    <property type="component" value="Unassembled WGS sequence"/>
</dbReference>
<dbReference type="InterPro" id="IPR036388">
    <property type="entry name" value="WH-like_DNA-bd_sf"/>
</dbReference>
<keyword evidence="2" id="KW-0238">DNA-binding</keyword>
<keyword evidence="1" id="KW-0805">Transcription regulation</keyword>
<accession>A0A6N8SFR3</accession>
<dbReference type="Gene3D" id="1.10.10.10">
    <property type="entry name" value="Winged helix-like DNA-binding domain superfamily/Winged helix DNA-binding domain"/>
    <property type="match status" value="1"/>
</dbReference>
<dbReference type="InterPro" id="IPR036390">
    <property type="entry name" value="WH_DNA-bd_sf"/>
</dbReference>
<dbReference type="Pfam" id="PF00392">
    <property type="entry name" value="GntR"/>
    <property type="match status" value="1"/>
</dbReference>
<dbReference type="SMART" id="SM00866">
    <property type="entry name" value="UTRA"/>
    <property type="match status" value="1"/>
</dbReference>
<dbReference type="PANTHER" id="PTHR44846:SF1">
    <property type="entry name" value="MANNOSYL-D-GLYCERATE TRANSPORT_METABOLISM SYSTEM REPRESSOR MNGR-RELATED"/>
    <property type="match status" value="1"/>
</dbReference>
<dbReference type="OrthoDB" id="7347280at2"/>
<evidence type="ECO:0000256" key="3">
    <source>
        <dbReference type="ARBA" id="ARBA00023163"/>
    </source>
</evidence>
<reference evidence="5 6" key="1">
    <citation type="submission" date="2019-12" db="EMBL/GenBank/DDBJ databases">
        <title>Shinella kummerowiae sp. nov., a symbiotic bacterium isolated from root nodules of the herbal legume Kummerowia stipulacea.</title>
        <authorList>
            <person name="Gao J."/>
        </authorList>
    </citation>
    <scope>NUCLEOTIDE SEQUENCE [LARGE SCALE GENOMIC DNA]</scope>
    <source>
        <strain evidence="5 6">CCBAU 25048</strain>
    </source>
</reference>
<dbReference type="InterPro" id="IPR011663">
    <property type="entry name" value="UTRA"/>
</dbReference>
<dbReference type="RefSeq" id="WP_160859986.1">
    <property type="nucleotide sequence ID" value="NZ_WUMK01000005.1"/>
</dbReference>
<evidence type="ECO:0000313" key="6">
    <source>
        <dbReference type="Proteomes" id="UP000435802"/>
    </source>
</evidence>
<dbReference type="InterPro" id="IPR028978">
    <property type="entry name" value="Chorismate_lyase_/UTRA_dom_sf"/>
</dbReference>
<dbReference type="GO" id="GO:0003677">
    <property type="term" value="F:DNA binding"/>
    <property type="evidence" value="ECO:0007669"/>
    <property type="project" value="UniProtKB-KW"/>
</dbReference>
<organism evidence="5 6">
    <name type="scientific">Shinella kummerowiae</name>
    <dbReference type="NCBI Taxonomy" id="417745"/>
    <lineage>
        <taxon>Bacteria</taxon>
        <taxon>Pseudomonadati</taxon>
        <taxon>Pseudomonadota</taxon>
        <taxon>Alphaproteobacteria</taxon>
        <taxon>Hyphomicrobiales</taxon>
        <taxon>Rhizobiaceae</taxon>
        <taxon>Shinella</taxon>
    </lineage>
</organism>
<name>A0A6N8SFR3_9HYPH</name>
<evidence type="ECO:0000256" key="1">
    <source>
        <dbReference type="ARBA" id="ARBA00023015"/>
    </source>
</evidence>
<dbReference type="SUPFAM" id="SSF64288">
    <property type="entry name" value="Chorismate lyase-like"/>
    <property type="match status" value="1"/>
</dbReference>
<keyword evidence="3" id="KW-0804">Transcription</keyword>
<dbReference type="GO" id="GO:0045892">
    <property type="term" value="P:negative regulation of DNA-templated transcription"/>
    <property type="evidence" value="ECO:0007669"/>
    <property type="project" value="TreeGrafter"/>
</dbReference>
<sequence length="252" mass="28129">MTETWLKKKPIRKSGAVPMYAQVAEILDTEVKSRNGAHFALPSEGELSREFGVSRVTIRQALKQLETRGVIYSEHGRGYFSTASRMRGVSGFHSFTREVQKLGGKPGSTIVSYDEKQPLPPAFRKHLQTEGESKPDFIVLRRVRTIDGDPVALEDAYLPMALYPSANRAMFEGASLYTEMTATWGIVPTWTDALFEPAAATAEEAGHLRIEPGAPILIVWRVTVTDTDQAIEYVKSVYKGDGFMLNVNRYRL</sequence>
<dbReference type="GO" id="GO:0003700">
    <property type="term" value="F:DNA-binding transcription factor activity"/>
    <property type="evidence" value="ECO:0007669"/>
    <property type="project" value="InterPro"/>
</dbReference>
<proteinExistence type="predicted"/>
<dbReference type="Gene3D" id="3.40.1410.10">
    <property type="entry name" value="Chorismate lyase-like"/>
    <property type="match status" value="1"/>
</dbReference>